<keyword evidence="5" id="KW-1185">Reference proteome</keyword>
<dbReference type="Gene3D" id="3.40.190.10">
    <property type="entry name" value="Periplasmic binding protein-like II"/>
    <property type="match status" value="2"/>
</dbReference>
<dbReference type="PANTHER" id="PTHR30570:SF1">
    <property type="entry name" value="PHOSPHATE-BINDING PROTEIN PSTS"/>
    <property type="match status" value="1"/>
</dbReference>
<dbReference type="EMBL" id="CP047491">
    <property type="protein sequence ID" value="QHQ40648.1"/>
    <property type="molecule type" value="Genomic_DNA"/>
</dbReference>
<organism evidence="4 5">
    <name type="scientific">Microbulbifer hydrolyticus</name>
    <dbReference type="NCBI Taxonomy" id="48074"/>
    <lineage>
        <taxon>Bacteria</taxon>
        <taxon>Pseudomonadati</taxon>
        <taxon>Pseudomonadota</taxon>
        <taxon>Gammaproteobacteria</taxon>
        <taxon>Cellvibrionales</taxon>
        <taxon>Microbulbiferaceae</taxon>
        <taxon>Microbulbifer</taxon>
    </lineage>
</organism>
<evidence type="ECO:0000259" key="3">
    <source>
        <dbReference type="Pfam" id="PF12849"/>
    </source>
</evidence>
<dbReference type="PANTHER" id="PTHR30570">
    <property type="entry name" value="PERIPLASMIC PHOSPHATE BINDING COMPONENT OF PHOSPHATE ABC TRANSPORTER"/>
    <property type="match status" value="1"/>
</dbReference>
<gene>
    <name evidence="4" type="ORF">GTQ55_00335</name>
</gene>
<evidence type="ECO:0000313" key="5">
    <source>
        <dbReference type="Proteomes" id="UP000464675"/>
    </source>
</evidence>
<dbReference type="InterPro" id="IPR024370">
    <property type="entry name" value="PBP_domain"/>
</dbReference>
<proteinExistence type="predicted"/>
<dbReference type="SUPFAM" id="SSF53850">
    <property type="entry name" value="Periplasmic binding protein-like II"/>
    <property type="match status" value="1"/>
</dbReference>
<feature type="domain" description="PBP" evidence="3">
    <location>
        <begin position="14"/>
        <end position="304"/>
    </location>
</feature>
<dbReference type="Pfam" id="PF12849">
    <property type="entry name" value="PBP_like_2"/>
    <property type="match status" value="1"/>
</dbReference>
<accession>A0ABX6J0M7</accession>
<keyword evidence="1 2" id="KW-0732">Signal</keyword>
<dbReference type="CDD" id="cd13654">
    <property type="entry name" value="PBP2_phosphate_like_2"/>
    <property type="match status" value="1"/>
</dbReference>
<evidence type="ECO:0000256" key="2">
    <source>
        <dbReference type="SAM" id="SignalP"/>
    </source>
</evidence>
<sequence length="345" mass="37149">MASALAALTIAASSAALAARDHISIVGSSTVYPFTTVVAERFSRATQFKTPVVESTGTGGGMKLFCQGVGENTADITGASRRIKQSELEMCNENGVDVVEVQIGFDGIVLANAKSDQRFELTRKDLFLALAKDVPNPDGSETLVANPYKTWKDVNPALPAHEIEVLGPPPTSGTRDAFAELAMEGGCKKFDWIAAKKSSDKNAFKAICHNIREDGAYIEAGENDNLIVNKLAANPNALGIFGFSFLDQNADKVQGSLIEGQEPTFDSIADQKYPVSRPLFIYVKKAHVDVVPGIKQFLAEFTNNRAWGEEGYLADKGMIPLPNAQRQQVANNVRKLNALTNLAAK</sequence>
<feature type="signal peptide" evidence="2">
    <location>
        <begin position="1"/>
        <end position="18"/>
    </location>
</feature>
<feature type="chain" id="PRO_5045501591" evidence="2">
    <location>
        <begin position="19"/>
        <end position="345"/>
    </location>
</feature>
<dbReference type="InterPro" id="IPR050811">
    <property type="entry name" value="Phosphate_ABC_transporter"/>
</dbReference>
<reference evidence="4 5" key="1">
    <citation type="submission" date="2020-01" db="EMBL/GenBank/DDBJ databases">
        <title>The possibility of degradation of plastic by Microbulbifer hydrolyticus IRE-31.</title>
        <authorList>
            <person name="Liu L."/>
        </authorList>
    </citation>
    <scope>NUCLEOTIDE SEQUENCE [LARGE SCALE GENOMIC DNA]</scope>
    <source>
        <strain evidence="4 5">IRE-31</strain>
    </source>
</reference>
<dbReference type="Proteomes" id="UP000464675">
    <property type="component" value="Chromosome"/>
</dbReference>
<evidence type="ECO:0000256" key="1">
    <source>
        <dbReference type="ARBA" id="ARBA00022729"/>
    </source>
</evidence>
<name>A0ABX6J0M7_9GAMM</name>
<protein>
    <submittedName>
        <fullName evidence="4">Phosphate ABC transporter substrate-binding protein</fullName>
    </submittedName>
</protein>
<evidence type="ECO:0000313" key="4">
    <source>
        <dbReference type="EMBL" id="QHQ40648.1"/>
    </source>
</evidence>